<evidence type="ECO:0000256" key="5">
    <source>
        <dbReference type="RuleBase" id="RU003682"/>
    </source>
</evidence>
<dbReference type="PANTHER" id="PTHR10209">
    <property type="entry name" value="OXIDOREDUCTASE, 2OG-FE II OXYGENASE FAMILY PROTEIN"/>
    <property type="match status" value="1"/>
</dbReference>
<evidence type="ECO:0000256" key="2">
    <source>
        <dbReference type="ARBA" id="ARBA00022723"/>
    </source>
</evidence>
<evidence type="ECO:0000256" key="4">
    <source>
        <dbReference type="ARBA" id="ARBA00023004"/>
    </source>
</evidence>
<keyword evidence="2 5" id="KW-0479">Metal-binding</keyword>
<keyword evidence="4 5" id="KW-0408">Iron</keyword>
<dbReference type="Pfam" id="PF03171">
    <property type="entry name" value="2OG-FeII_Oxy"/>
    <property type="match status" value="1"/>
</dbReference>
<dbReference type="InterPro" id="IPR044861">
    <property type="entry name" value="IPNS-like_FE2OG_OXY"/>
</dbReference>
<keyword evidence="3 5" id="KW-0560">Oxidoreductase</keyword>
<protein>
    <recommendedName>
        <fullName evidence="6">Fe2OG dioxygenase domain-containing protein</fullName>
    </recommendedName>
</protein>
<evidence type="ECO:0000313" key="7">
    <source>
        <dbReference type="EMBL" id="KAK8934528.1"/>
    </source>
</evidence>
<organism evidence="7 8">
    <name type="scientific">Platanthera zijinensis</name>
    <dbReference type="NCBI Taxonomy" id="2320716"/>
    <lineage>
        <taxon>Eukaryota</taxon>
        <taxon>Viridiplantae</taxon>
        <taxon>Streptophyta</taxon>
        <taxon>Embryophyta</taxon>
        <taxon>Tracheophyta</taxon>
        <taxon>Spermatophyta</taxon>
        <taxon>Magnoliopsida</taxon>
        <taxon>Liliopsida</taxon>
        <taxon>Asparagales</taxon>
        <taxon>Orchidaceae</taxon>
        <taxon>Orchidoideae</taxon>
        <taxon>Orchideae</taxon>
        <taxon>Orchidinae</taxon>
        <taxon>Platanthera</taxon>
    </lineage>
</organism>
<proteinExistence type="inferred from homology"/>
<dbReference type="AlphaFoldDB" id="A0AAP0BAY5"/>
<dbReference type="PROSITE" id="PS51471">
    <property type="entry name" value="FE2OG_OXY"/>
    <property type="match status" value="1"/>
</dbReference>
<name>A0AAP0BAY5_9ASPA</name>
<comment type="caution">
    <text evidence="7">The sequence shown here is derived from an EMBL/GenBank/DDBJ whole genome shotgun (WGS) entry which is preliminary data.</text>
</comment>
<reference evidence="7 8" key="1">
    <citation type="journal article" date="2022" name="Nat. Plants">
        <title>Genomes of leafy and leafless Platanthera orchids illuminate the evolution of mycoheterotrophy.</title>
        <authorList>
            <person name="Li M.H."/>
            <person name="Liu K.W."/>
            <person name="Li Z."/>
            <person name="Lu H.C."/>
            <person name="Ye Q.L."/>
            <person name="Zhang D."/>
            <person name="Wang J.Y."/>
            <person name="Li Y.F."/>
            <person name="Zhong Z.M."/>
            <person name="Liu X."/>
            <person name="Yu X."/>
            <person name="Liu D.K."/>
            <person name="Tu X.D."/>
            <person name="Liu B."/>
            <person name="Hao Y."/>
            <person name="Liao X.Y."/>
            <person name="Jiang Y.T."/>
            <person name="Sun W.H."/>
            <person name="Chen J."/>
            <person name="Chen Y.Q."/>
            <person name="Ai Y."/>
            <person name="Zhai J.W."/>
            <person name="Wu S.S."/>
            <person name="Zhou Z."/>
            <person name="Hsiao Y.Y."/>
            <person name="Wu W.L."/>
            <person name="Chen Y.Y."/>
            <person name="Lin Y.F."/>
            <person name="Hsu J.L."/>
            <person name="Li C.Y."/>
            <person name="Wang Z.W."/>
            <person name="Zhao X."/>
            <person name="Zhong W.Y."/>
            <person name="Ma X.K."/>
            <person name="Ma L."/>
            <person name="Huang J."/>
            <person name="Chen G.Z."/>
            <person name="Huang M.Z."/>
            <person name="Huang L."/>
            <person name="Peng D.H."/>
            <person name="Luo Y.B."/>
            <person name="Zou S.Q."/>
            <person name="Chen S.P."/>
            <person name="Lan S."/>
            <person name="Tsai W.C."/>
            <person name="Van de Peer Y."/>
            <person name="Liu Z.J."/>
        </authorList>
    </citation>
    <scope>NUCLEOTIDE SEQUENCE [LARGE SCALE GENOMIC DNA]</scope>
    <source>
        <strain evidence="7">Lor287</strain>
    </source>
</reference>
<dbReference type="PANTHER" id="PTHR10209:SF859">
    <property type="entry name" value="OS03G0690500 PROTEIN"/>
    <property type="match status" value="1"/>
</dbReference>
<accession>A0AAP0BAY5</accession>
<dbReference type="Pfam" id="PF14226">
    <property type="entry name" value="DIOX_N"/>
    <property type="match status" value="1"/>
</dbReference>
<evidence type="ECO:0000259" key="6">
    <source>
        <dbReference type="PROSITE" id="PS51471"/>
    </source>
</evidence>
<feature type="domain" description="Fe2OG dioxygenase" evidence="6">
    <location>
        <begin position="208"/>
        <end position="309"/>
    </location>
</feature>
<evidence type="ECO:0000256" key="1">
    <source>
        <dbReference type="ARBA" id="ARBA00008056"/>
    </source>
</evidence>
<dbReference type="InterPro" id="IPR005123">
    <property type="entry name" value="Oxoglu/Fe-dep_dioxygenase_dom"/>
</dbReference>
<dbReference type="SUPFAM" id="SSF51197">
    <property type="entry name" value="Clavaminate synthase-like"/>
    <property type="match status" value="1"/>
</dbReference>
<dbReference type="Gene3D" id="2.60.120.330">
    <property type="entry name" value="B-lactam Antibiotic, Isopenicillin N Synthase, Chain"/>
    <property type="match status" value="1"/>
</dbReference>
<dbReference type="EMBL" id="JBBWWQ010000012">
    <property type="protein sequence ID" value="KAK8934528.1"/>
    <property type="molecule type" value="Genomic_DNA"/>
</dbReference>
<dbReference type="GO" id="GO:0046872">
    <property type="term" value="F:metal ion binding"/>
    <property type="evidence" value="ECO:0007669"/>
    <property type="project" value="UniProtKB-KW"/>
</dbReference>
<evidence type="ECO:0000256" key="3">
    <source>
        <dbReference type="ARBA" id="ARBA00023002"/>
    </source>
</evidence>
<keyword evidence="8" id="KW-1185">Reference proteome</keyword>
<dbReference type="InterPro" id="IPR026992">
    <property type="entry name" value="DIOX_N"/>
</dbReference>
<sequence>MAGYDRVSELKAFDDAKSGVKGLVDSGITAIPRFFHHPPAAAVPNETTLATQPKIPIIDLGITSGDFSDRVSVVELVRQASETFGFFQVLNHGIPLFLLDGMLEGVRRFNEQDLAVKMRYYTRDQSRKVLFNSNFDLFKSPAANWRDTLFCVMAPEPAAKPEDLPDAAREIILEYTREVQKLGGILFELLSEALGLKTEHLNEIECGRGLSHLSHYYPPCPEPELTLGTTKHTDPAFLTVLLQDHIGGLQVLHQNQWIDVTPVPGALVINIGDLLQLLSNDKLRSVEHRVQASKIGPRVSVACFFTTNSIQDERRYGPIKELLNQKNPPKYKEVTVREYTMHFNSKGLDGASAVDLFRV</sequence>
<comment type="similarity">
    <text evidence="1 5">Belongs to the iron/ascorbate-dependent oxidoreductase family.</text>
</comment>
<dbReference type="Proteomes" id="UP001418222">
    <property type="component" value="Unassembled WGS sequence"/>
</dbReference>
<dbReference type="GO" id="GO:0051213">
    <property type="term" value="F:dioxygenase activity"/>
    <property type="evidence" value="ECO:0007669"/>
    <property type="project" value="UniProtKB-ARBA"/>
</dbReference>
<gene>
    <name evidence="7" type="ORF">KSP39_PZI015039</name>
</gene>
<dbReference type="InterPro" id="IPR027443">
    <property type="entry name" value="IPNS-like_sf"/>
</dbReference>
<evidence type="ECO:0000313" key="8">
    <source>
        <dbReference type="Proteomes" id="UP001418222"/>
    </source>
</evidence>
<dbReference type="FunFam" id="2.60.120.330:FF:000005">
    <property type="entry name" value="1-aminocyclopropane-1-carboxylate oxidase homolog 1"/>
    <property type="match status" value="1"/>
</dbReference>